<dbReference type="RefSeq" id="WP_092860411.1">
    <property type="nucleotide sequence ID" value="NZ_FOQH01000006.1"/>
</dbReference>
<name>A0A1I3HKC2_9RHOB</name>
<evidence type="ECO:0000313" key="1">
    <source>
        <dbReference type="EMBL" id="SFI36073.1"/>
    </source>
</evidence>
<proteinExistence type="predicted"/>
<sequence length="100" mass="11359">MNGIESIAAERYRQVRDEGFTREHDDEHAAGEIAGAALCYIWSAMTGAHQMSPPRPPAWWPWAHRWWKPKGRREDLVRAGALIAAEIDRIDRRAARGGPE</sequence>
<keyword evidence="2" id="KW-1185">Reference proteome</keyword>
<accession>A0A1I3HKC2</accession>
<dbReference type="Proteomes" id="UP000199377">
    <property type="component" value="Unassembled WGS sequence"/>
</dbReference>
<organism evidence="1 2">
    <name type="scientific">Albimonas pacifica</name>
    <dbReference type="NCBI Taxonomy" id="1114924"/>
    <lineage>
        <taxon>Bacteria</taxon>
        <taxon>Pseudomonadati</taxon>
        <taxon>Pseudomonadota</taxon>
        <taxon>Alphaproteobacteria</taxon>
        <taxon>Rhodobacterales</taxon>
        <taxon>Paracoccaceae</taxon>
        <taxon>Albimonas</taxon>
    </lineage>
</organism>
<dbReference type="EMBL" id="FOQH01000006">
    <property type="protein sequence ID" value="SFI36073.1"/>
    <property type="molecule type" value="Genomic_DNA"/>
</dbReference>
<reference evidence="1 2" key="1">
    <citation type="submission" date="2016-10" db="EMBL/GenBank/DDBJ databases">
        <authorList>
            <person name="de Groot N.N."/>
        </authorList>
    </citation>
    <scope>NUCLEOTIDE SEQUENCE [LARGE SCALE GENOMIC DNA]</scope>
    <source>
        <strain evidence="1 2">CGMCC 1.11030</strain>
    </source>
</reference>
<protein>
    <submittedName>
        <fullName evidence="1">Uncharacterized protein</fullName>
    </submittedName>
</protein>
<gene>
    <name evidence="1" type="ORF">SAMN05216258_10640</name>
</gene>
<evidence type="ECO:0000313" key="2">
    <source>
        <dbReference type="Proteomes" id="UP000199377"/>
    </source>
</evidence>
<dbReference type="STRING" id="1114924.SAMN05216258_10640"/>
<dbReference type="AlphaFoldDB" id="A0A1I3HKC2"/>
<dbReference type="OrthoDB" id="983041at2"/>